<dbReference type="AlphaFoldDB" id="A0A5B9D5E5"/>
<keyword evidence="5" id="KW-0255">Endonuclease</keyword>
<keyword evidence="3" id="KW-0238">DNA-binding</keyword>
<evidence type="ECO:0000256" key="1">
    <source>
        <dbReference type="ARBA" id="ARBA00008761"/>
    </source>
</evidence>
<keyword evidence="2" id="KW-0815">Transposition</keyword>
<protein>
    <submittedName>
        <fullName evidence="5">RNA-guided endonuclease InsQ/TnpB family protein</fullName>
    </submittedName>
</protein>
<organism evidence="5 6">
    <name type="scientific">Promethearchaeum syntrophicum</name>
    <dbReference type="NCBI Taxonomy" id="2594042"/>
    <lineage>
        <taxon>Archaea</taxon>
        <taxon>Promethearchaeati</taxon>
        <taxon>Promethearchaeota</taxon>
        <taxon>Promethearchaeia</taxon>
        <taxon>Promethearchaeales</taxon>
        <taxon>Promethearchaeaceae</taxon>
        <taxon>Promethearchaeum</taxon>
    </lineage>
</organism>
<proteinExistence type="inferred from homology"/>
<dbReference type="Pfam" id="PF07282">
    <property type="entry name" value="Cas12f1-like_TNB"/>
    <property type="match status" value="1"/>
</dbReference>
<dbReference type="EMBL" id="CP042905">
    <property type="protein sequence ID" value="QEE14206.2"/>
    <property type="molecule type" value="Genomic_DNA"/>
</dbReference>
<name>A0A5B9D5E5_9ARCH</name>
<dbReference type="KEGG" id="psyt:DSAG12_00016"/>
<dbReference type="GO" id="GO:0003677">
    <property type="term" value="F:DNA binding"/>
    <property type="evidence" value="ECO:0007669"/>
    <property type="project" value="UniProtKB-KW"/>
</dbReference>
<dbReference type="NCBIfam" id="TIGR01766">
    <property type="entry name" value="IS200/IS605 family accessory protein TnpB-like domain"/>
    <property type="match status" value="1"/>
</dbReference>
<evidence type="ECO:0000256" key="2">
    <source>
        <dbReference type="ARBA" id="ARBA00022578"/>
    </source>
</evidence>
<sequence length="348" mass="40128">MWKTLKNHEAYQSLQKMCGSHPPQQVLKQVDRNFKSFFKAIKVWKKTPFKFTSMPKLPHYKRKDGRNLVYFTSLQCWLKNGYVLLTQKMMNSGFPKIPTDLPCVKGVRIVPFGDRYNIELIYNYNPQNLHLNKSHILGIDLGLANIVTASDNIGNVPLIIKGGVVKSINQFYNKELAKYKSLSKKCNDKHITNRILKIHRKRNNKIRDFFHKTSRKIVNHCIENDIGTIVLGYNEGWKQNINIGKKNNQNFVSIPFLKLIQQIEYKSKMFGIDVVRITEEFTSQTCSHCGIVKKSNRKHRGLYVCSECGLVLNADVNASKNILQKGIPKSIWIGDRGRLGRPIVLKIL</sequence>
<accession>A0A5B9D5E5</accession>
<reference evidence="5 6" key="2">
    <citation type="journal article" date="2024" name="Int. J. Syst. Evol. Microbiol.">
        <title>Promethearchaeum syntrophicum gen. nov., sp. nov., an anaerobic, obligately syntrophic archaeon, the first isolate of the lineage 'Asgard' archaea, and proposal of the new archaeal phylum Promethearchaeota phyl. nov. and kingdom Promethearchaeati regn. nov.</title>
        <authorList>
            <person name="Imachi H."/>
            <person name="Nobu M.K."/>
            <person name="Kato S."/>
            <person name="Takaki Y."/>
            <person name="Miyazaki M."/>
            <person name="Miyata M."/>
            <person name="Ogawara M."/>
            <person name="Saito Y."/>
            <person name="Sakai S."/>
            <person name="Tahara Y.O."/>
            <person name="Takano Y."/>
            <person name="Tasumi E."/>
            <person name="Uematsu K."/>
            <person name="Yoshimura T."/>
            <person name="Itoh T."/>
            <person name="Ohkuma M."/>
            <person name="Takai K."/>
        </authorList>
    </citation>
    <scope>NUCLEOTIDE SEQUENCE [LARGE SCALE GENOMIC DNA]</scope>
    <source>
        <strain evidence="5 6">MK-D1</strain>
    </source>
</reference>
<evidence type="ECO:0000256" key="3">
    <source>
        <dbReference type="ARBA" id="ARBA00023125"/>
    </source>
</evidence>
<evidence type="ECO:0000313" key="6">
    <source>
        <dbReference type="Proteomes" id="UP000321408"/>
    </source>
</evidence>
<keyword evidence="5" id="KW-0540">Nuclease</keyword>
<dbReference type="InterPro" id="IPR001959">
    <property type="entry name" value="Transposase"/>
</dbReference>
<dbReference type="GO" id="GO:0032196">
    <property type="term" value="P:transposition"/>
    <property type="evidence" value="ECO:0007669"/>
    <property type="project" value="UniProtKB-KW"/>
</dbReference>
<comment type="similarity">
    <text evidence="1">In the C-terminal section; belongs to the transposase 35 family.</text>
</comment>
<evidence type="ECO:0000313" key="5">
    <source>
        <dbReference type="EMBL" id="QEE14206.2"/>
    </source>
</evidence>
<keyword evidence="4" id="KW-0233">DNA recombination</keyword>
<reference evidence="5 6" key="1">
    <citation type="journal article" date="2020" name="Nature">
        <title>Isolation of an archaeon at the prokaryote-eukaryote interface.</title>
        <authorList>
            <person name="Imachi H."/>
            <person name="Nobu M.K."/>
            <person name="Nakahara N."/>
            <person name="Morono Y."/>
            <person name="Ogawara M."/>
            <person name="Takaki Y."/>
            <person name="Takano Y."/>
            <person name="Uematsu K."/>
            <person name="Ikuta T."/>
            <person name="Ito M."/>
            <person name="Matsui Y."/>
            <person name="Miyazaki M."/>
            <person name="Murata K."/>
            <person name="Saito Y."/>
            <person name="Sakai S."/>
            <person name="Song C."/>
            <person name="Tasumi E."/>
            <person name="Yamanaka Y."/>
            <person name="Yamaguchi T."/>
            <person name="Kamagata Y."/>
            <person name="Tamaki H."/>
            <person name="Takai K."/>
        </authorList>
    </citation>
    <scope>NUCLEOTIDE SEQUENCE [LARGE SCALE GENOMIC DNA]</scope>
    <source>
        <strain evidence="5 6">MK-D1</strain>
    </source>
</reference>
<dbReference type="InterPro" id="IPR010095">
    <property type="entry name" value="Cas12f1-like_TNB"/>
</dbReference>
<keyword evidence="6" id="KW-1185">Reference proteome</keyword>
<keyword evidence="5" id="KW-0378">Hydrolase</keyword>
<dbReference type="NCBIfam" id="NF040570">
    <property type="entry name" value="guided_TnpB"/>
    <property type="match status" value="1"/>
</dbReference>
<dbReference type="Pfam" id="PF01385">
    <property type="entry name" value="OrfB_IS605"/>
    <property type="match status" value="1"/>
</dbReference>
<gene>
    <name evidence="5" type="ORF">DSAG12_00016</name>
</gene>
<dbReference type="GO" id="GO:0006310">
    <property type="term" value="P:DNA recombination"/>
    <property type="evidence" value="ECO:0007669"/>
    <property type="project" value="UniProtKB-KW"/>
</dbReference>
<evidence type="ECO:0000256" key="4">
    <source>
        <dbReference type="ARBA" id="ARBA00023172"/>
    </source>
</evidence>
<dbReference type="Proteomes" id="UP000321408">
    <property type="component" value="Chromosome"/>
</dbReference>